<dbReference type="HOGENOM" id="CLU_2813122_0_0_1"/>
<name>A0A0D0DXQ2_9AGAM</name>
<dbReference type="Proteomes" id="UP000054538">
    <property type="component" value="Unassembled WGS sequence"/>
</dbReference>
<proteinExistence type="predicted"/>
<accession>A0A0D0DXQ2</accession>
<organism evidence="1 2">
    <name type="scientific">Paxillus rubicundulus Ve08.2h10</name>
    <dbReference type="NCBI Taxonomy" id="930991"/>
    <lineage>
        <taxon>Eukaryota</taxon>
        <taxon>Fungi</taxon>
        <taxon>Dikarya</taxon>
        <taxon>Basidiomycota</taxon>
        <taxon>Agaricomycotina</taxon>
        <taxon>Agaricomycetes</taxon>
        <taxon>Agaricomycetidae</taxon>
        <taxon>Boletales</taxon>
        <taxon>Paxilineae</taxon>
        <taxon>Paxillaceae</taxon>
        <taxon>Paxillus</taxon>
    </lineage>
</organism>
<dbReference type="InParanoid" id="A0A0D0DXQ2"/>
<evidence type="ECO:0000313" key="2">
    <source>
        <dbReference type="Proteomes" id="UP000054538"/>
    </source>
</evidence>
<reference evidence="1 2" key="1">
    <citation type="submission" date="2014-04" db="EMBL/GenBank/DDBJ databases">
        <authorList>
            <consortium name="DOE Joint Genome Institute"/>
            <person name="Kuo A."/>
            <person name="Kohler A."/>
            <person name="Jargeat P."/>
            <person name="Nagy L.G."/>
            <person name="Floudas D."/>
            <person name="Copeland A."/>
            <person name="Barry K.W."/>
            <person name="Cichocki N."/>
            <person name="Veneault-Fourrey C."/>
            <person name="LaButti K."/>
            <person name="Lindquist E.A."/>
            <person name="Lipzen A."/>
            <person name="Lundell T."/>
            <person name="Morin E."/>
            <person name="Murat C."/>
            <person name="Sun H."/>
            <person name="Tunlid A."/>
            <person name="Henrissat B."/>
            <person name="Grigoriev I.V."/>
            <person name="Hibbett D.S."/>
            <person name="Martin F."/>
            <person name="Nordberg H.P."/>
            <person name="Cantor M.N."/>
            <person name="Hua S.X."/>
        </authorList>
    </citation>
    <scope>NUCLEOTIDE SEQUENCE [LARGE SCALE GENOMIC DNA]</scope>
    <source>
        <strain evidence="1 2">Ve08.2h10</strain>
    </source>
</reference>
<keyword evidence="2" id="KW-1185">Reference proteome</keyword>
<gene>
    <name evidence="1" type="ORF">PAXRUDRAFT_252611</name>
</gene>
<evidence type="ECO:0000313" key="1">
    <source>
        <dbReference type="EMBL" id="KIL00369.1"/>
    </source>
</evidence>
<reference evidence="2" key="2">
    <citation type="submission" date="2015-01" db="EMBL/GenBank/DDBJ databases">
        <title>Evolutionary Origins and Diversification of the Mycorrhizal Mutualists.</title>
        <authorList>
            <consortium name="DOE Joint Genome Institute"/>
            <consortium name="Mycorrhizal Genomics Consortium"/>
            <person name="Kohler A."/>
            <person name="Kuo A."/>
            <person name="Nagy L.G."/>
            <person name="Floudas D."/>
            <person name="Copeland A."/>
            <person name="Barry K.W."/>
            <person name="Cichocki N."/>
            <person name="Veneault-Fourrey C."/>
            <person name="LaButti K."/>
            <person name="Lindquist E.A."/>
            <person name="Lipzen A."/>
            <person name="Lundell T."/>
            <person name="Morin E."/>
            <person name="Murat C."/>
            <person name="Riley R."/>
            <person name="Ohm R."/>
            <person name="Sun H."/>
            <person name="Tunlid A."/>
            <person name="Henrissat B."/>
            <person name="Grigoriev I.V."/>
            <person name="Hibbett D.S."/>
            <person name="Martin F."/>
        </authorList>
    </citation>
    <scope>NUCLEOTIDE SEQUENCE [LARGE SCALE GENOMIC DNA]</scope>
    <source>
        <strain evidence="2">Ve08.2h10</strain>
    </source>
</reference>
<dbReference type="EMBL" id="KN824835">
    <property type="protein sequence ID" value="KIL00369.1"/>
    <property type="molecule type" value="Genomic_DNA"/>
</dbReference>
<dbReference type="AlphaFoldDB" id="A0A0D0DXQ2"/>
<protein>
    <submittedName>
        <fullName evidence="1">Uncharacterized protein</fullName>
    </submittedName>
</protein>
<sequence>MGLVRRSRARKKLCHAMYFHFETLYNVYIGLGLEPKKGEKRRPAQPEWPWQDRKILRRCMSRSPYKP</sequence>
<dbReference type="OrthoDB" id="10477305at2759"/>